<accession>A0A1L3INY3</accession>
<organism evidence="13">
    <name type="scientific">simian adenovirus 55</name>
    <dbReference type="NCBI Taxonomy" id="2848082"/>
    <lineage>
        <taxon>Viruses</taxon>
        <taxon>Varidnaviria</taxon>
        <taxon>Bamfordvirae</taxon>
        <taxon>Preplasmiviricota</taxon>
        <taxon>Polisuviricotina</taxon>
        <taxon>Pharingeaviricetes</taxon>
        <taxon>Rowavirales</taxon>
        <taxon>Adenoviridae</taxon>
        <taxon>Mastadenovirus</taxon>
        <taxon>Mastadenovirus flavi</taxon>
        <taxon>Simian mastadenovirus I</taxon>
    </lineage>
</organism>
<dbReference type="SUPFAM" id="SSF49835">
    <property type="entry name" value="Virus attachment protein globular domain"/>
    <property type="match status" value="1"/>
</dbReference>
<dbReference type="GO" id="GO:0098671">
    <property type="term" value="P:adhesion receptor-mediated virion attachment to host cell"/>
    <property type="evidence" value="ECO:0007669"/>
    <property type="project" value="UniProtKB-KW"/>
</dbReference>
<keyword evidence="6" id="KW-0945">Host-virus interaction</keyword>
<dbReference type="GO" id="GO:0042025">
    <property type="term" value="C:host cell nucleus"/>
    <property type="evidence" value="ECO:0007669"/>
    <property type="project" value="UniProtKB-SubCell"/>
</dbReference>
<keyword evidence="5" id="KW-1048">Host nucleus</keyword>
<dbReference type="GO" id="GO:0019028">
    <property type="term" value="C:viral capsid"/>
    <property type="evidence" value="ECO:0007669"/>
    <property type="project" value="UniProtKB-KW"/>
</dbReference>
<dbReference type="EMBL" id="KX505867">
    <property type="protein sequence ID" value="APG53817.1"/>
    <property type="molecule type" value="Genomic_DNA"/>
</dbReference>
<dbReference type="Gene3D" id="2.60.90.10">
    <property type="entry name" value="Adenovirus pIV-related, attachment domain"/>
    <property type="match status" value="1"/>
</dbReference>
<keyword evidence="10" id="KW-1233">Viral attachment to host adhesion receptor</keyword>
<dbReference type="InterPro" id="IPR009013">
    <property type="entry name" value="Attachment_protein_shaft_sf"/>
</dbReference>
<dbReference type="Pfam" id="PF00541">
    <property type="entry name" value="Adeno_knob"/>
    <property type="match status" value="1"/>
</dbReference>
<keyword evidence="7" id="KW-1161">Viral attachment to host cell</keyword>
<evidence type="ECO:0000313" key="14">
    <source>
        <dbReference type="Proteomes" id="UP000201862"/>
    </source>
</evidence>
<evidence type="ECO:0000256" key="1">
    <source>
        <dbReference type="ARBA" id="ARBA00004147"/>
    </source>
</evidence>
<evidence type="ECO:0000256" key="10">
    <source>
        <dbReference type="ARBA" id="ARBA00023165"/>
    </source>
</evidence>
<name>A0A1L3INY3_9ADEN</name>
<evidence type="ECO:0000256" key="5">
    <source>
        <dbReference type="ARBA" id="ARBA00022562"/>
    </source>
</evidence>
<reference evidence="13" key="1">
    <citation type="journal article" date="2016" name="Virol. J.">
        <title>Isolation and characterization of adenoviruses infecting endangered golden snub-nosed monkeys (Rhinopithecus roxellana).</title>
        <authorList>
            <person name="Tan B."/>
            <person name="Wu L.J."/>
            <person name="Yang X.L."/>
            <person name="Li B."/>
            <person name="Zhang W."/>
            <person name="Lei Y.S."/>
            <person name="Li Y."/>
            <person name="Yang G.X."/>
            <person name="Chen J."/>
            <person name="Chen G."/>
            <person name="Wang H.Z."/>
            <person name="Shi Z.L."/>
        </authorList>
    </citation>
    <scope>NUCLEOTIDE SEQUENCE [LARGE SCALE GENOMIC DNA]</scope>
    <source>
        <strain evidence="13">WIV19</strain>
    </source>
</reference>
<dbReference type="InterPro" id="IPR000978">
    <property type="entry name" value="Adeno_fibre_knob"/>
</dbReference>
<dbReference type="InterPro" id="IPR000939">
    <property type="entry name" value="Adenobir_fibre_prot_rpt/shaft"/>
</dbReference>
<evidence type="ECO:0000256" key="4">
    <source>
        <dbReference type="ARBA" id="ARBA00022561"/>
    </source>
</evidence>
<dbReference type="KEGG" id="vg:30522859"/>
<keyword evidence="14" id="KW-1185">Reference proteome</keyword>
<dbReference type="GeneID" id="30522859"/>
<dbReference type="InterPro" id="IPR008982">
    <property type="entry name" value="Adenovirus_pIV-like_att"/>
</dbReference>
<feature type="domain" description="Adenoviral fibre protein knob" evidence="12">
    <location>
        <begin position="306"/>
        <end position="487"/>
    </location>
</feature>
<dbReference type="GO" id="GO:0007155">
    <property type="term" value="P:cell adhesion"/>
    <property type="evidence" value="ECO:0007669"/>
    <property type="project" value="InterPro"/>
</dbReference>
<keyword evidence="4" id="KW-0167">Capsid protein</keyword>
<dbReference type="Proteomes" id="UP000201862">
    <property type="component" value="Segment"/>
</dbReference>
<evidence type="ECO:0000313" key="13">
    <source>
        <dbReference type="EMBL" id="APG53817.1"/>
    </source>
</evidence>
<comment type="similarity">
    <text evidence="3">Belongs to the adenoviridae fiber family.</text>
</comment>
<evidence type="ECO:0000256" key="11">
    <source>
        <dbReference type="ARBA" id="ARBA00023296"/>
    </source>
</evidence>
<dbReference type="GO" id="GO:0046718">
    <property type="term" value="P:symbiont entry into host cell"/>
    <property type="evidence" value="ECO:0007669"/>
    <property type="project" value="UniProtKB-KW"/>
</dbReference>
<dbReference type="Pfam" id="PF00608">
    <property type="entry name" value="Adeno_shaft"/>
    <property type="match status" value="3"/>
</dbReference>
<evidence type="ECO:0000256" key="3">
    <source>
        <dbReference type="ARBA" id="ARBA00006685"/>
    </source>
</evidence>
<dbReference type="OrthoDB" id="14820at10239"/>
<dbReference type="PRINTS" id="PR00307">
    <property type="entry name" value="ADENOVSFIBRE"/>
</dbReference>
<proteinExistence type="inferred from homology"/>
<comment type="subcellular location">
    <subcellularLocation>
        <location evidence="1">Host nucleus</location>
    </subcellularLocation>
    <subcellularLocation>
        <location evidence="2">Virion</location>
    </subcellularLocation>
</comment>
<evidence type="ECO:0000256" key="6">
    <source>
        <dbReference type="ARBA" id="ARBA00022581"/>
    </source>
</evidence>
<sequence>MKRARVEEGFNPVYPYGQDEKYGSIAPPFVASDGLQEDPPGVLSLKIERPLSFSTNKALTLSVGNGLNINESGELEVEEKPFTAEPPLNFENGVLALYTDNTLSTVGGQLHSNLTATAPLSLNNNTMTVAVGNGIKVSNEQLQLDLQATSPLSLTNHALSLNHTAPLSTSNNQLTVLFQDPLYVYQNRLAFRLNDLSGLRVVSGGLQVKAGWGIEIARNNDLTLKRLDPIAVYENGSNEGRLYLKKDDNMFTLNNGNLQLRVATNGCLAANSGVYINSGSGLQRTNNVLSVKIGNGLSFDSTNALQVTPTSQFPTMWSTLTPSANTLIKNASGTQSGTNAKLTLSLTKIGPIVTALVKVEATGSPISPISVDRATTLITFDRNGNVTAGISNFGIKNGDGIDNSSAVSKLQFMPNKTIYPENYNAGNYLQAEGFLDKNRTKPAPLVVVLNGETDPFAIRFIWNLDSYKNGSASLNTSSYSFSYYSETQN</sequence>
<protein>
    <submittedName>
        <fullName evidence="13">Fiber</fullName>
    </submittedName>
</protein>
<keyword evidence="11" id="KW-1160">Virus entry into host cell</keyword>
<keyword evidence="8" id="KW-0946">Virion</keyword>
<dbReference type="Gene3D" id="6.20.10.20">
    <property type="match status" value="2"/>
</dbReference>
<dbReference type="RefSeq" id="YP_009328924.1">
    <property type="nucleotide sequence ID" value="NC_032105.1"/>
</dbReference>
<dbReference type="SUPFAM" id="SSF51225">
    <property type="entry name" value="Fibre shaft of virus attachment proteins"/>
    <property type="match status" value="2"/>
</dbReference>
<evidence type="ECO:0000259" key="12">
    <source>
        <dbReference type="Pfam" id="PF00541"/>
    </source>
</evidence>
<evidence type="ECO:0000256" key="7">
    <source>
        <dbReference type="ARBA" id="ARBA00022804"/>
    </source>
</evidence>
<evidence type="ECO:0000256" key="2">
    <source>
        <dbReference type="ARBA" id="ARBA00004328"/>
    </source>
</evidence>
<dbReference type="Gene3D" id="2.10.25.20">
    <property type="entry name" value="reovirus attachment protein sigma1, domain 1"/>
    <property type="match status" value="2"/>
</dbReference>
<evidence type="ECO:0000256" key="8">
    <source>
        <dbReference type="ARBA" id="ARBA00022844"/>
    </source>
</evidence>
<dbReference type="InterPro" id="IPR000931">
    <property type="entry name" value="Adeno_fibre"/>
</dbReference>
<evidence type="ECO:0000256" key="9">
    <source>
        <dbReference type="ARBA" id="ARBA00022921"/>
    </source>
</evidence>
<keyword evidence="9" id="KW-0426">Late protein</keyword>